<feature type="signal peptide" evidence="2">
    <location>
        <begin position="1"/>
        <end position="19"/>
    </location>
</feature>
<accession>A0A068U4D1</accession>
<evidence type="ECO:0000313" key="4">
    <source>
        <dbReference type="Proteomes" id="UP000295252"/>
    </source>
</evidence>
<dbReference type="Proteomes" id="UP000295252">
    <property type="component" value="Chromosome VIII"/>
</dbReference>
<keyword evidence="4" id="KW-1185">Reference proteome</keyword>
<keyword evidence="2" id="KW-0732">Signal</keyword>
<evidence type="ECO:0000256" key="1">
    <source>
        <dbReference type="SAM" id="MobiDB-lite"/>
    </source>
</evidence>
<sequence>MRYLVAIIFSYLLIVAITAVCEDANPSSSSSSSSRKWSVSYKSQQGIQNLKGSSYVGSVEQAAGRGAKPSNQESEAYSMEPDNSSNMDVEDIAYHIDYHGATTHPTPTPKHPKP</sequence>
<dbReference type="AlphaFoldDB" id="A0A068U4D1"/>
<evidence type="ECO:0000313" key="3">
    <source>
        <dbReference type="EMBL" id="CDP03014.1"/>
    </source>
</evidence>
<feature type="chain" id="PRO_5001654527" evidence="2">
    <location>
        <begin position="20"/>
        <end position="114"/>
    </location>
</feature>
<feature type="compositionally biased region" description="Polar residues" evidence="1">
    <location>
        <begin position="69"/>
        <end position="85"/>
    </location>
</feature>
<protein>
    <submittedName>
        <fullName evidence="3">Uncharacterized protein</fullName>
    </submittedName>
</protein>
<name>A0A068U4D1_COFCA</name>
<gene>
    <name evidence="3" type="ORF">GSCOC_T00041479001</name>
</gene>
<feature type="region of interest" description="Disordered" evidence="1">
    <location>
        <begin position="58"/>
        <end position="85"/>
    </location>
</feature>
<organism evidence="3 4">
    <name type="scientific">Coffea canephora</name>
    <name type="common">Robusta coffee</name>
    <dbReference type="NCBI Taxonomy" id="49390"/>
    <lineage>
        <taxon>Eukaryota</taxon>
        <taxon>Viridiplantae</taxon>
        <taxon>Streptophyta</taxon>
        <taxon>Embryophyta</taxon>
        <taxon>Tracheophyta</taxon>
        <taxon>Spermatophyta</taxon>
        <taxon>Magnoliopsida</taxon>
        <taxon>eudicotyledons</taxon>
        <taxon>Gunneridae</taxon>
        <taxon>Pentapetalae</taxon>
        <taxon>asterids</taxon>
        <taxon>lamiids</taxon>
        <taxon>Gentianales</taxon>
        <taxon>Rubiaceae</taxon>
        <taxon>Ixoroideae</taxon>
        <taxon>Gardenieae complex</taxon>
        <taxon>Bertiereae - Coffeeae clade</taxon>
        <taxon>Coffeeae</taxon>
        <taxon>Coffea</taxon>
    </lineage>
</organism>
<dbReference type="InParanoid" id="A0A068U4D1"/>
<proteinExistence type="predicted"/>
<dbReference type="Gramene" id="CDP03014">
    <property type="protein sequence ID" value="CDP03014"/>
    <property type="gene ID" value="GSCOC_T00041479001"/>
</dbReference>
<dbReference type="EMBL" id="HG739093">
    <property type="protein sequence ID" value="CDP03014.1"/>
    <property type="molecule type" value="Genomic_DNA"/>
</dbReference>
<evidence type="ECO:0000256" key="2">
    <source>
        <dbReference type="SAM" id="SignalP"/>
    </source>
</evidence>
<reference evidence="4" key="1">
    <citation type="journal article" date="2014" name="Science">
        <title>The coffee genome provides insight into the convergent evolution of caffeine biosynthesis.</title>
        <authorList>
            <person name="Denoeud F."/>
            <person name="Carretero-Paulet L."/>
            <person name="Dereeper A."/>
            <person name="Droc G."/>
            <person name="Guyot R."/>
            <person name="Pietrella M."/>
            <person name="Zheng C."/>
            <person name="Alberti A."/>
            <person name="Anthony F."/>
            <person name="Aprea G."/>
            <person name="Aury J.M."/>
            <person name="Bento P."/>
            <person name="Bernard M."/>
            <person name="Bocs S."/>
            <person name="Campa C."/>
            <person name="Cenci A."/>
            <person name="Combes M.C."/>
            <person name="Crouzillat D."/>
            <person name="Da Silva C."/>
            <person name="Daddiego L."/>
            <person name="De Bellis F."/>
            <person name="Dussert S."/>
            <person name="Garsmeur O."/>
            <person name="Gayraud T."/>
            <person name="Guignon V."/>
            <person name="Jahn K."/>
            <person name="Jamilloux V."/>
            <person name="Joet T."/>
            <person name="Labadie K."/>
            <person name="Lan T."/>
            <person name="Leclercq J."/>
            <person name="Lepelley M."/>
            <person name="Leroy T."/>
            <person name="Li L.T."/>
            <person name="Librado P."/>
            <person name="Lopez L."/>
            <person name="Munoz A."/>
            <person name="Noel B."/>
            <person name="Pallavicini A."/>
            <person name="Perrotta G."/>
            <person name="Poncet V."/>
            <person name="Pot D."/>
            <person name="Priyono X."/>
            <person name="Rigoreau M."/>
            <person name="Rouard M."/>
            <person name="Rozas J."/>
            <person name="Tranchant-Dubreuil C."/>
            <person name="VanBuren R."/>
            <person name="Zhang Q."/>
            <person name="Andrade A.C."/>
            <person name="Argout X."/>
            <person name="Bertrand B."/>
            <person name="de Kochko A."/>
            <person name="Graziosi G."/>
            <person name="Henry R.J."/>
            <person name="Jayarama X."/>
            <person name="Ming R."/>
            <person name="Nagai C."/>
            <person name="Rounsley S."/>
            <person name="Sankoff D."/>
            <person name="Giuliano G."/>
            <person name="Albert V.A."/>
            <person name="Wincker P."/>
            <person name="Lashermes P."/>
        </authorList>
    </citation>
    <scope>NUCLEOTIDE SEQUENCE [LARGE SCALE GENOMIC DNA]</scope>
    <source>
        <strain evidence="4">cv. DH200-94</strain>
    </source>
</reference>